<name>A0ABR7G603_9FIRM</name>
<dbReference type="EMBL" id="JACOPE010000001">
    <property type="protein sequence ID" value="MBC5682850.1"/>
    <property type="molecule type" value="Genomic_DNA"/>
</dbReference>
<dbReference type="InterPro" id="IPR036890">
    <property type="entry name" value="HATPase_C_sf"/>
</dbReference>
<dbReference type="Proteomes" id="UP000631576">
    <property type="component" value="Unassembled WGS sequence"/>
</dbReference>
<dbReference type="GO" id="GO:0005524">
    <property type="term" value="F:ATP binding"/>
    <property type="evidence" value="ECO:0007669"/>
    <property type="project" value="UniProtKB-KW"/>
</dbReference>
<organism evidence="2 3">
    <name type="scientific">Ruminococcus hominis</name>
    <dbReference type="NCBI Taxonomy" id="2763065"/>
    <lineage>
        <taxon>Bacteria</taxon>
        <taxon>Bacillati</taxon>
        <taxon>Bacillota</taxon>
        <taxon>Clostridia</taxon>
        <taxon>Eubacteriales</taxon>
        <taxon>Oscillospiraceae</taxon>
        <taxon>Ruminococcus</taxon>
    </lineage>
</organism>
<dbReference type="Pfam" id="PF13589">
    <property type="entry name" value="HATPase_c_3"/>
    <property type="match status" value="1"/>
</dbReference>
<evidence type="ECO:0000259" key="1">
    <source>
        <dbReference type="Pfam" id="PF24391"/>
    </source>
</evidence>
<dbReference type="Pfam" id="PF24391">
    <property type="entry name" value="HD-CE"/>
    <property type="match status" value="1"/>
</dbReference>
<gene>
    <name evidence="2" type="ORF">H8S40_04590</name>
</gene>
<dbReference type="SUPFAM" id="SSF109604">
    <property type="entry name" value="HD-domain/PDEase-like"/>
    <property type="match status" value="1"/>
</dbReference>
<dbReference type="RefSeq" id="WP_186864685.1">
    <property type="nucleotide sequence ID" value="NZ_JACOPE010000001.1"/>
</dbReference>
<evidence type="ECO:0000313" key="2">
    <source>
        <dbReference type="EMBL" id="MBC5682850.1"/>
    </source>
</evidence>
<evidence type="ECO:0000313" key="3">
    <source>
        <dbReference type="Proteomes" id="UP000631576"/>
    </source>
</evidence>
<feature type="domain" description="HD-CE" evidence="1">
    <location>
        <begin position="47"/>
        <end position="291"/>
    </location>
</feature>
<keyword evidence="2" id="KW-0067">ATP-binding</keyword>
<sequence>MKKKYTLEEHLHQVSKHHDTNHSLQSVYDLQKRKLIRYLSSIVTTYPTYSTHDTWHSANIVSAIENILGKDRIKKLTGIDTFLILMCAYMHDVGMLYTEQEVREIWVSNEFQQFLKEYQSDTSTIGKAVRILLDVEKEKVEAAVWPLDIKQAITIVLMEYFRPQHGRRIQNLSDKENRIGELLRVEDSFLPVRIIKIINKISMAHTGSFENMLNDLVIVDTFAGEEFHPRLIAWLLRMGDLCDLDNDRFNKIGIATFGTLQDDNLAHYFKHLSVETLHISTDKIQVVANVDRKCIEQECAIDWMKEDACNDKEKFESRCMKVYQQTIREHVNWKNWMEGEVNSAKLNVNKIFPKHWNRKIPEIEYKILLNGKEISSGNQNLRFSFSQEKAYSLIENISIYQNEGFIFIRELIQNAIDASKIQIWRQIKGKIPKYKYEISPFQVERMFPGIFERYAINISAKYHEETDTVDFSIEDSGIGISVKEFQEHILKTGSSWKNRQNYKKEFESMPEWLKPTGAFGIGLHTVFTVTDEMKIYTKSDCEEQTNEMLLYSGKKSGYAFCQQAETPRAQGTKISFKFHLNKAQKSQFFGEMEGSYLKEYENEYEKLIINHIEKFCKTPIVPVYFNEDEYILPALTMSTWVNELTSCIGESCKGDIDGNSRYEYCFGYNYQYFIVYDKEKRYVINAKILSYSEYNNIGILYNINEQQNVLAFMGMHVEDNISIRDALFVIDYMDILAGEGNDVIDAARMKLTYEAKKQIRLSLNEILSFAKECYMNLMIEQRQDMVVSAYREEIRDLATKYYAKEISETDVWKMICKKKKLIFPAESTRKVRTLEVRIVTYLMCLNFVDAVLKLDIQALSANEYRVDAVDMLQKMEIKAFEFLDYLLRKWKSDWRVKDLYFLQPYFNNQLINILKHYCYIWGHMIIQYAMKLQRIDGQEEKWKQLIKTEFNKRFPNMHRWKKTKYIPENIMTMLRYYRGIGEVNHFEISAINDLLFPASAIAFREWRFRGTYRDNLLMSLELDQPYLYLLLDIPKDREVSSLERDVWILYMKGSIYGGFGYDMISPASVEQIIDEKSVVVVREKKQLVYDCIPMLQRFEIIGIEELKKGWGLKLDPTQKGSHGISATQQEKWEIYRRFWEKIDNSRFYQQTDEIEVIIPAFDEYREIADFNTGYNELLEVPCLYATVPAWDYQKGIREFMDECNMNAWNPEKCVETIKNRELDRKVINYLCRTKSNNSEAEREKIETLYRTFLLELFTAWNETIPKG</sequence>
<dbReference type="SUPFAM" id="SSF55874">
    <property type="entry name" value="ATPase domain of HSP90 chaperone/DNA topoisomerase II/histidine kinase"/>
    <property type="match status" value="1"/>
</dbReference>
<keyword evidence="2" id="KW-0547">Nucleotide-binding</keyword>
<protein>
    <submittedName>
        <fullName evidence="2">ATP-binding protein</fullName>
    </submittedName>
</protein>
<comment type="caution">
    <text evidence="2">The sequence shown here is derived from an EMBL/GenBank/DDBJ whole genome shotgun (WGS) entry which is preliminary data.</text>
</comment>
<proteinExistence type="predicted"/>
<accession>A0ABR7G603</accession>
<reference evidence="2 3" key="1">
    <citation type="submission" date="2020-08" db="EMBL/GenBank/DDBJ databases">
        <title>Genome public.</title>
        <authorList>
            <person name="Liu C."/>
            <person name="Sun Q."/>
        </authorList>
    </citation>
    <scope>NUCLEOTIDE SEQUENCE [LARGE SCALE GENOMIC DNA]</scope>
    <source>
        <strain evidence="2 3">NSJ-13</strain>
    </source>
</reference>
<dbReference type="InterPro" id="IPR056471">
    <property type="entry name" value="HD-CE"/>
</dbReference>
<keyword evidence="3" id="KW-1185">Reference proteome</keyword>
<dbReference type="Gene3D" id="3.30.565.10">
    <property type="entry name" value="Histidine kinase-like ATPase, C-terminal domain"/>
    <property type="match status" value="1"/>
</dbReference>